<organism evidence="1 2">
    <name type="scientific">Arthrobotrys flagrans</name>
    <name type="common">Nematode-trapping fungus</name>
    <name type="synonym">Trichothecium flagrans</name>
    <dbReference type="NCBI Taxonomy" id="97331"/>
    <lineage>
        <taxon>Eukaryota</taxon>
        <taxon>Fungi</taxon>
        <taxon>Dikarya</taxon>
        <taxon>Ascomycota</taxon>
        <taxon>Pezizomycotina</taxon>
        <taxon>Orbiliomycetes</taxon>
        <taxon>Orbiliales</taxon>
        <taxon>Orbiliaceae</taxon>
        <taxon>Arthrobotrys</taxon>
    </lineage>
</organism>
<dbReference type="VEuPathDB" id="FungiDB:DFL_000405"/>
<protein>
    <submittedName>
        <fullName evidence="1">Uncharacterized protein</fullName>
    </submittedName>
</protein>
<proteinExistence type="predicted"/>
<dbReference type="AlphaFoldDB" id="A0A437ADU8"/>
<dbReference type="RefSeq" id="XP_067494938.1">
    <property type="nucleotide sequence ID" value="XM_067633080.1"/>
</dbReference>
<evidence type="ECO:0000313" key="2">
    <source>
        <dbReference type="Proteomes" id="UP000283090"/>
    </source>
</evidence>
<dbReference type="Proteomes" id="UP000283090">
    <property type="component" value="Unassembled WGS sequence"/>
</dbReference>
<evidence type="ECO:0000313" key="1">
    <source>
        <dbReference type="EMBL" id="RVD89394.1"/>
    </source>
</evidence>
<gene>
    <name evidence="1" type="ORF">DFL_000405</name>
</gene>
<dbReference type="EMBL" id="SAEB01000001">
    <property type="protein sequence ID" value="RVD89394.1"/>
    <property type="molecule type" value="Genomic_DNA"/>
</dbReference>
<reference evidence="1 2" key="1">
    <citation type="submission" date="2019-01" db="EMBL/GenBank/DDBJ databases">
        <title>Intercellular communication is required for trap formation in the nematode-trapping fungus Duddingtonia flagrans.</title>
        <authorList>
            <person name="Youssar L."/>
            <person name="Wernet V."/>
            <person name="Hensel N."/>
            <person name="Hildebrandt H.-G."/>
            <person name="Fischer R."/>
        </authorList>
    </citation>
    <scope>NUCLEOTIDE SEQUENCE [LARGE SCALE GENOMIC DNA]</scope>
    <source>
        <strain evidence="1 2">CBS H-5679</strain>
    </source>
</reference>
<comment type="caution">
    <text evidence="1">The sequence shown here is derived from an EMBL/GenBank/DDBJ whole genome shotgun (WGS) entry which is preliminary data.</text>
</comment>
<dbReference type="GeneID" id="93582716"/>
<accession>A0A437ADU8</accession>
<keyword evidence="2" id="KW-1185">Reference proteome</keyword>
<dbReference type="OrthoDB" id="5276041at2759"/>
<sequence>MCHKIYTFSKCYHIDVSDDVKHFPPCNCRRVRATHQLPRACNACIRFFSPAFPFEHKKAIEKQASRFKSLQLNHDEIRKYLPNWKKIVGVGTKILSDWPDGGRGSFYDGILDEKIFDAIEEEIVTLDDGSAAQNTVLTD</sequence>
<name>A0A437ADU8_ARTFL</name>